<feature type="non-terminal residue" evidence="1">
    <location>
        <position position="30"/>
    </location>
</feature>
<protein>
    <submittedName>
        <fullName evidence="1">Uncharacterized protein</fullName>
    </submittedName>
</protein>
<name>A0A382AVQ4_9ZZZZ</name>
<reference evidence="1" key="1">
    <citation type="submission" date="2018-05" db="EMBL/GenBank/DDBJ databases">
        <authorList>
            <person name="Lanie J.A."/>
            <person name="Ng W.-L."/>
            <person name="Kazmierczak K.M."/>
            <person name="Andrzejewski T.M."/>
            <person name="Davidsen T.M."/>
            <person name="Wayne K.J."/>
            <person name="Tettelin H."/>
            <person name="Glass J.I."/>
            <person name="Rusch D."/>
            <person name="Podicherti R."/>
            <person name="Tsui H.-C.T."/>
            <person name="Winkler M.E."/>
        </authorList>
    </citation>
    <scope>NUCLEOTIDE SEQUENCE</scope>
</reference>
<organism evidence="1">
    <name type="scientific">marine metagenome</name>
    <dbReference type="NCBI Taxonomy" id="408172"/>
    <lineage>
        <taxon>unclassified sequences</taxon>
        <taxon>metagenomes</taxon>
        <taxon>ecological metagenomes</taxon>
    </lineage>
</organism>
<proteinExistence type="predicted"/>
<evidence type="ECO:0000313" key="1">
    <source>
        <dbReference type="EMBL" id="SVB05152.1"/>
    </source>
</evidence>
<gene>
    <name evidence="1" type="ORF">METZ01_LOCUS158006</name>
</gene>
<sequence length="30" mass="3819">MEDKIINKNKIFLKNQNDWDHWKKMRDDKS</sequence>
<dbReference type="AlphaFoldDB" id="A0A382AVQ4"/>
<accession>A0A382AVQ4</accession>
<dbReference type="EMBL" id="UINC01026888">
    <property type="protein sequence ID" value="SVB05152.1"/>
    <property type="molecule type" value="Genomic_DNA"/>
</dbReference>